<dbReference type="GO" id="GO:0003677">
    <property type="term" value="F:DNA binding"/>
    <property type="evidence" value="ECO:0007669"/>
    <property type="project" value="UniProtKB-KW"/>
</dbReference>
<proteinExistence type="inferred from homology"/>
<accession>A0A402CW49</accession>
<evidence type="ECO:0000256" key="5">
    <source>
        <dbReference type="ARBA" id="ARBA00023163"/>
    </source>
</evidence>
<dbReference type="AlphaFoldDB" id="A0A402CW49"/>
<dbReference type="PANTHER" id="PTHR43133:SF8">
    <property type="entry name" value="RNA POLYMERASE SIGMA FACTOR HI_1459-RELATED"/>
    <property type="match status" value="1"/>
</dbReference>
<dbReference type="RefSeq" id="WP_165864214.1">
    <property type="nucleotide sequence ID" value="NZ_AP025739.1"/>
</dbReference>
<evidence type="ECO:0000256" key="2">
    <source>
        <dbReference type="ARBA" id="ARBA00023015"/>
    </source>
</evidence>
<evidence type="ECO:0000313" key="7">
    <source>
        <dbReference type="Proteomes" id="UP000287394"/>
    </source>
</evidence>
<dbReference type="SUPFAM" id="SSF88659">
    <property type="entry name" value="Sigma3 and sigma4 domains of RNA polymerase sigma factors"/>
    <property type="match status" value="1"/>
</dbReference>
<evidence type="ECO:0000313" key="6">
    <source>
        <dbReference type="EMBL" id="BDI34040.1"/>
    </source>
</evidence>
<keyword evidence="7" id="KW-1185">Reference proteome</keyword>
<dbReference type="GO" id="GO:0006352">
    <property type="term" value="P:DNA-templated transcription initiation"/>
    <property type="evidence" value="ECO:0007669"/>
    <property type="project" value="InterPro"/>
</dbReference>
<dbReference type="InterPro" id="IPR013324">
    <property type="entry name" value="RNA_pol_sigma_r3/r4-like"/>
</dbReference>
<dbReference type="InterPro" id="IPR007627">
    <property type="entry name" value="RNA_pol_sigma70_r2"/>
</dbReference>
<sequence length="179" mass="20991">MRDADPDEAVVAQLREGLQPDREEFRILMGKVRGFICKDLTNIPLTVDEVLSGAMLRAVQKIDTFRGDSTFYTWLCGIARNVWREQVRADCRHRTDDIELQPEPSAEDDPQEEAYRRLVVDEVVSCLEEAEREFIHLRFWERLSVRECAERLAMTPADAESFQKRIMRKAYQRRRDEGV</sequence>
<dbReference type="Gene3D" id="1.10.10.10">
    <property type="entry name" value="Winged helix-like DNA-binding domain superfamily/Winged helix DNA-binding domain"/>
    <property type="match status" value="1"/>
</dbReference>
<dbReference type="InterPro" id="IPR013325">
    <property type="entry name" value="RNA_pol_sigma_r2"/>
</dbReference>
<dbReference type="Pfam" id="PF04542">
    <property type="entry name" value="Sigma70_r2"/>
    <property type="match status" value="1"/>
</dbReference>
<dbReference type="Gene3D" id="1.10.1740.10">
    <property type="match status" value="1"/>
</dbReference>
<evidence type="ECO:0000256" key="3">
    <source>
        <dbReference type="ARBA" id="ARBA00023082"/>
    </source>
</evidence>
<organism evidence="6 7">
    <name type="scientific">Capsulimonas corticalis</name>
    <dbReference type="NCBI Taxonomy" id="2219043"/>
    <lineage>
        <taxon>Bacteria</taxon>
        <taxon>Bacillati</taxon>
        <taxon>Armatimonadota</taxon>
        <taxon>Armatimonadia</taxon>
        <taxon>Capsulimonadales</taxon>
        <taxon>Capsulimonadaceae</taxon>
        <taxon>Capsulimonas</taxon>
    </lineage>
</organism>
<dbReference type="InterPro" id="IPR036388">
    <property type="entry name" value="WH-like_DNA-bd_sf"/>
</dbReference>
<gene>
    <name evidence="6" type="primary">sigE</name>
    <name evidence="6" type="ORF">CCAX7_60910</name>
</gene>
<comment type="similarity">
    <text evidence="1">Belongs to the sigma-70 factor family. ECF subfamily.</text>
</comment>
<reference evidence="6 7" key="1">
    <citation type="journal article" date="2019" name="Int. J. Syst. Evol. Microbiol.">
        <title>Capsulimonas corticalis gen. nov., sp. nov., an aerobic capsulated bacterium, of a novel bacterial order, Capsulimonadales ord. nov., of the class Armatimonadia of the phylum Armatimonadetes.</title>
        <authorList>
            <person name="Li J."/>
            <person name="Kudo C."/>
            <person name="Tonouchi A."/>
        </authorList>
    </citation>
    <scope>NUCLEOTIDE SEQUENCE [LARGE SCALE GENOMIC DNA]</scope>
    <source>
        <strain evidence="6 7">AX-7</strain>
    </source>
</reference>
<protein>
    <submittedName>
        <fullName evidence="6">RNA polymerase sigma factor</fullName>
    </submittedName>
</protein>
<dbReference type="InterPro" id="IPR039425">
    <property type="entry name" value="RNA_pol_sigma-70-like"/>
</dbReference>
<keyword evidence="4" id="KW-0238">DNA-binding</keyword>
<keyword evidence="3" id="KW-0731">Sigma factor</keyword>
<dbReference type="GO" id="GO:0016987">
    <property type="term" value="F:sigma factor activity"/>
    <property type="evidence" value="ECO:0007669"/>
    <property type="project" value="UniProtKB-KW"/>
</dbReference>
<name>A0A402CW49_9BACT</name>
<dbReference type="NCBIfam" id="TIGR02937">
    <property type="entry name" value="sigma70-ECF"/>
    <property type="match status" value="1"/>
</dbReference>
<dbReference type="Proteomes" id="UP000287394">
    <property type="component" value="Chromosome"/>
</dbReference>
<keyword evidence="2" id="KW-0805">Transcription regulation</keyword>
<evidence type="ECO:0000256" key="1">
    <source>
        <dbReference type="ARBA" id="ARBA00010641"/>
    </source>
</evidence>
<dbReference type="SUPFAM" id="SSF88946">
    <property type="entry name" value="Sigma2 domain of RNA polymerase sigma factors"/>
    <property type="match status" value="1"/>
</dbReference>
<dbReference type="KEGG" id="ccot:CCAX7_60910"/>
<evidence type="ECO:0000256" key="4">
    <source>
        <dbReference type="ARBA" id="ARBA00023125"/>
    </source>
</evidence>
<dbReference type="PANTHER" id="PTHR43133">
    <property type="entry name" value="RNA POLYMERASE ECF-TYPE SIGMA FACTO"/>
    <property type="match status" value="1"/>
</dbReference>
<keyword evidence="5" id="KW-0804">Transcription</keyword>
<dbReference type="InterPro" id="IPR014284">
    <property type="entry name" value="RNA_pol_sigma-70_dom"/>
</dbReference>
<dbReference type="EMBL" id="AP025739">
    <property type="protein sequence ID" value="BDI34040.1"/>
    <property type="molecule type" value="Genomic_DNA"/>
</dbReference>